<dbReference type="InterPro" id="IPR013201">
    <property type="entry name" value="Prot_inhib_I29"/>
</dbReference>
<dbReference type="InterPro" id="IPR000169">
    <property type="entry name" value="Pept_cys_AS"/>
</dbReference>
<gene>
    <name evidence="10" type="ORF">PEVE_00017518</name>
</gene>
<feature type="non-terminal residue" evidence="10">
    <location>
        <position position="1"/>
    </location>
</feature>
<keyword evidence="5" id="KW-0865">Zymogen</keyword>
<dbReference type="SMART" id="SM00645">
    <property type="entry name" value="Pept_C1"/>
    <property type="match status" value="1"/>
</dbReference>
<evidence type="ECO:0000313" key="10">
    <source>
        <dbReference type="EMBL" id="CAH3187228.1"/>
    </source>
</evidence>
<accession>A0ABN8S6R8</accession>
<dbReference type="EMBL" id="CALNXI010002400">
    <property type="protein sequence ID" value="CAH3187228.1"/>
    <property type="molecule type" value="Genomic_DNA"/>
</dbReference>
<dbReference type="InterPro" id="IPR025660">
    <property type="entry name" value="Pept_his_AS"/>
</dbReference>
<keyword evidence="7" id="KW-0732">Signal</keyword>
<dbReference type="InterPro" id="IPR025661">
    <property type="entry name" value="Pept_asp_AS"/>
</dbReference>
<evidence type="ECO:0000256" key="5">
    <source>
        <dbReference type="ARBA" id="ARBA00023145"/>
    </source>
</evidence>
<protein>
    <recommendedName>
        <fullName evidence="12">Counting factor associated protein D</fullName>
    </recommendedName>
</protein>
<dbReference type="InterPro" id="IPR039417">
    <property type="entry name" value="Peptidase_C1A_papain-like"/>
</dbReference>
<feature type="domain" description="Peptidase C1A papain C-terminal" evidence="8">
    <location>
        <begin position="398"/>
        <end position="622"/>
    </location>
</feature>
<feature type="signal peptide" evidence="7">
    <location>
        <begin position="1"/>
        <end position="17"/>
    </location>
</feature>
<feature type="domain" description="Cathepsin propeptide inhibitor" evidence="9">
    <location>
        <begin position="308"/>
        <end position="364"/>
    </location>
</feature>
<keyword evidence="4" id="KW-0788">Thiol protease</keyword>
<evidence type="ECO:0000259" key="9">
    <source>
        <dbReference type="SMART" id="SM00848"/>
    </source>
</evidence>
<evidence type="ECO:0000259" key="8">
    <source>
        <dbReference type="SMART" id="SM00645"/>
    </source>
</evidence>
<reference evidence="10 11" key="1">
    <citation type="submission" date="2022-05" db="EMBL/GenBank/DDBJ databases">
        <authorList>
            <consortium name="Genoscope - CEA"/>
            <person name="William W."/>
        </authorList>
    </citation>
    <scope>NUCLEOTIDE SEQUENCE [LARGE SCALE GENOMIC DNA]</scope>
</reference>
<evidence type="ECO:0000256" key="4">
    <source>
        <dbReference type="ARBA" id="ARBA00022807"/>
    </source>
</evidence>
<dbReference type="InterPro" id="IPR013128">
    <property type="entry name" value="Peptidase_C1A"/>
</dbReference>
<dbReference type="Pfam" id="PF08246">
    <property type="entry name" value="Inhibitor_I29"/>
    <property type="match status" value="1"/>
</dbReference>
<organism evidence="10 11">
    <name type="scientific">Porites evermanni</name>
    <dbReference type="NCBI Taxonomy" id="104178"/>
    <lineage>
        <taxon>Eukaryota</taxon>
        <taxon>Metazoa</taxon>
        <taxon>Cnidaria</taxon>
        <taxon>Anthozoa</taxon>
        <taxon>Hexacorallia</taxon>
        <taxon>Scleractinia</taxon>
        <taxon>Fungiina</taxon>
        <taxon>Poritidae</taxon>
        <taxon>Porites</taxon>
    </lineage>
</organism>
<dbReference type="Proteomes" id="UP001159427">
    <property type="component" value="Unassembled WGS sequence"/>
</dbReference>
<dbReference type="Gene3D" id="3.90.70.10">
    <property type="entry name" value="Cysteine proteinases"/>
    <property type="match status" value="1"/>
</dbReference>
<evidence type="ECO:0000256" key="7">
    <source>
        <dbReference type="SAM" id="SignalP"/>
    </source>
</evidence>
<name>A0ABN8S6R8_9CNID</name>
<comment type="caution">
    <text evidence="10">The sequence shown here is derived from an EMBL/GenBank/DDBJ whole genome shotgun (WGS) entry which is preliminary data.</text>
</comment>
<dbReference type="SUPFAM" id="SSF54001">
    <property type="entry name" value="Cysteine proteinases"/>
    <property type="match status" value="1"/>
</dbReference>
<keyword evidence="3" id="KW-0378">Hydrolase</keyword>
<dbReference type="InterPro" id="IPR038765">
    <property type="entry name" value="Papain-like_cys_pep_sf"/>
</dbReference>
<evidence type="ECO:0000256" key="1">
    <source>
        <dbReference type="ARBA" id="ARBA00008455"/>
    </source>
</evidence>
<dbReference type="PROSITE" id="PS00639">
    <property type="entry name" value="THIOL_PROTEASE_HIS"/>
    <property type="match status" value="1"/>
</dbReference>
<dbReference type="PROSITE" id="PS00640">
    <property type="entry name" value="THIOL_PROTEASE_ASN"/>
    <property type="match status" value="1"/>
</dbReference>
<evidence type="ECO:0000256" key="6">
    <source>
        <dbReference type="ARBA" id="ARBA00023157"/>
    </source>
</evidence>
<evidence type="ECO:0000256" key="2">
    <source>
        <dbReference type="ARBA" id="ARBA00022670"/>
    </source>
</evidence>
<dbReference type="InterPro" id="IPR000668">
    <property type="entry name" value="Peptidase_C1A_C"/>
</dbReference>
<keyword evidence="11" id="KW-1185">Reference proteome</keyword>
<feature type="chain" id="PRO_5046727716" description="Counting factor associated protein D" evidence="7">
    <location>
        <begin position="18"/>
        <end position="683"/>
    </location>
</feature>
<evidence type="ECO:0008006" key="12">
    <source>
        <dbReference type="Google" id="ProtNLM"/>
    </source>
</evidence>
<comment type="similarity">
    <text evidence="1">Belongs to the peptidase C1 family.</text>
</comment>
<evidence type="ECO:0000256" key="3">
    <source>
        <dbReference type="ARBA" id="ARBA00022801"/>
    </source>
</evidence>
<dbReference type="PROSITE" id="PS00139">
    <property type="entry name" value="THIOL_PROTEASE_CYS"/>
    <property type="match status" value="1"/>
</dbReference>
<evidence type="ECO:0000313" key="11">
    <source>
        <dbReference type="Proteomes" id="UP001159427"/>
    </source>
</evidence>
<sequence length="683" mass="79134">ILYAVFVCIVHLRTCNGQNYFFEEIKEVNNNLEVEPKTTGGLDYRGHDEPHITFENATLQQKDEHHESVMEKIKFPEIYHAQGIISLPYDGIIEPFETWYAGKHRMSRIDYYYGNPHFLKMLEFRSVGMDKTIQRGDLKPYGALIKFVPAHWGKGKDLDRNTRSCWYRPGFRWSPEKAQSIVPQNLKGFKYLGEEYHSGMPVHKLQRTATVFKKKNTYTLYVTREKPYRPVRYIMHGYDTLLHSFYDHYIVDYLSFREWEFDFDVMKIPKGKSSCLKELDKMKSRYHFNPMGEFMHENFEDVEVDEMFDEFKKRHSKSYQDPAEHEQRKHIFRHNMRFINSKNRAALNFTLKPNELSDVTDDEFELYKGLLIDPSGGDEALKKQEIPQARFKIPRSALPDSLDWREYGGFQTRNNCVVTPSKAQGLCGSCWTFSSTGPIEGAYAIQTGKLIDISEQQLMDCSWGFGNSGCRGGFSWRALVWAKKHGVASSKSYGRYLAQEGYCHCGQEDGCDVVKFSRLVTVKKNDEQALKQGLAKFGPASISINVGRKSLKFYSSGVYDDTECSPQTNHGVVVVGFGEENGTPYWIVKNSWGKFWGEEGFVKIARKDNLCGVLSNEPIFVSLNATEIDDASEDYPFRRMTKQSFVDVERRLNVTNLKLSPFDYKRSKIRFDELNKRTPISPR</sequence>
<dbReference type="Pfam" id="PF00112">
    <property type="entry name" value="Peptidase_C1"/>
    <property type="match status" value="1"/>
</dbReference>
<dbReference type="PRINTS" id="PR00705">
    <property type="entry name" value="PAPAIN"/>
</dbReference>
<keyword evidence="2" id="KW-0645">Protease</keyword>
<dbReference type="PANTHER" id="PTHR12411">
    <property type="entry name" value="CYSTEINE PROTEASE FAMILY C1-RELATED"/>
    <property type="match status" value="1"/>
</dbReference>
<dbReference type="CDD" id="cd02248">
    <property type="entry name" value="Peptidase_C1A"/>
    <property type="match status" value="1"/>
</dbReference>
<dbReference type="SMART" id="SM00848">
    <property type="entry name" value="Inhibitor_I29"/>
    <property type="match status" value="1"/>
</dbReference>
<keyword evidence="6" id="KW-1015">Disulfide bond</keyword>
<proteinExistence type="inferred from homology"/>